<gene>
    <name evidence="1" type="ORF">P5G49_05835</name>
</gene>
<accession>A0ABT8JPC9</accession>
<keyword evidence="2" id="KW-1185">Reference proteome</keyword>
<comment type="caution">
    <text evidence="1">The sequence shown here is derived from an EMBL/GenBank/DDBJ whole genome shotgun (WGS) entry which is preliminary data.</text>
</comment>
<proteinExistence type="predicted"/>
<reference evidence="1" key="1">
    <citation type="submission" date="2023-03" db="EMBL/GenBank/DDBJ databases">
        <title>MT1 and MT2 Draft Genomes of Novel Species.</title>
        <authorList>
            <person name="Venkateswaran K."/>
        </authorList>
    </citation>
    <scope>NUCLEOTIDE SEQUENCE</scope>
    <source>
        <strain evidence="1">F6_3S_P_2</strain>
    </source>
</reference>
<name>A0ABT8JPC9_9BACL</name>
<dbReference type="EMBL" id="JAROCC010000003">
    <property type="protein sequence ID" value="MDN4606999.1"/>
    <property type="molecule type" value="Genomic_DNA"/>
</dbReference>
<dbReference type="Proteomes" id="UP001175097">
    <property type="component" value="Unassembled WGS sequence"/>
</dbReference>
<evidence type="ECO:0000313" key="1">
    <source>
        <dbReference type="EMBL" id="MDN4606999.1"/>
    </source>
</evidence>
<dbReference type="RefSeq" id="WP_301242541.1">
    <property type="nucleotide sequence ID" value="NZ_JAROCC010000003.1"/>
</dbReference>
<evidence type="ECO:0000313" key="2">
    <source>
        <dbReference type="Proteomes" id="UP001175097"/>
    </source>
</evidence>
<organism evidence="1 2">
    <name type="scientific">Sporosarcina highlanderae</name>
    <dbReference type="NCBI Taxonomy" id="3035916"/>
    <lineage>
        <taxon>Bacteria</taxon>
        <taxon>Bacillati</taxon>
        <taxon>Bacillota</taxon>
        <taxon>Bacilli</taxon>
        <taxon>Bacillales</taxon>
        <taxon>Caryophanaceae</taxon>
        <taxon>Sporosarcina</taxon>
    </lineage>
</organism>
<protein>
    <submittedName>
        <fullName evidence="1">Uncharacterized protein</fullName>
    </submittedName>
</protein>
<sequence length="159" mass="19311">MTKEIVNVEFIQKTYDTNKMDSWSKEQWKEWRGESDDNTGIKIPLINDNRFYLKIMGIYYNEETKEMFFGFDTQNKLDRAINIQFGEWKIDESTFNLSQEKPYYLKSCSEVRGFQKSVERTYLESWDFITIEINLLDAETNQLIREFEFRIEKRLVQVF</sequence>